<dbReference type="PROSITE" id="PS00463">
    <property type="entry name" value="ZN2_CY6_FUNGAL_1"/>
    <property type="match status" value="1"/>
</dbReference>
<dbReference type="PANTHER" id="PTHR37534">
    <property type="entry name" value="TRANSCRIPTIONAL ACTIVATOR PROTEIN UGA3"/>
    <property type="match status" value="1"/>
</dbReference>
<evidence type="ECO:0000313" key="5">
    <source>
        <dbReference type="EMBL" id="KAF2487746.1"/>
    </source>
</evidence>
<evidence type="ECO:0000256" key="2">
    <source>
        <dbReference type="ARBA" id="ARBA00023242"/>
    </source>
</evidence>
<keyword evidence="2" id="KW-0539">Nucleus</keyword>
<feature type="region of interest" description="Disordered" evidence="3">
    <location>
        <begin position="62"/>
        <end position="118"/>
    </location>
</feature>
<proteinExistence type="predicted"/>
<organism evidence="5 6">
    <name type="scientific">Neohortaea acidophila</name>
    <dbReference type="NCBI Taxonomy" id="245834"/>
    <lineage>
        <taxon>Eukaryota</taxon>
        <taxon>Fungi</taxon>
        <taxon>Dikarya</taxon>
        <taxon>Ascomycota</taxon>
        <taxon>Pezizomycotina</taxon>
        <taxon>Dothideomycetes</taxon>
        <taxon>Dothideomycetidae</taxon>
        <taxon>Mycosphaerellales</taxon>
        <taxon>Teratosphaeriaceae</taxon>
        <taxon>Neohortaea</taxon>
    </lineage>
</organism>
<dbReference type="AlphaFoldDB" id="A0A6A6Q702"/>
<dbReference type="Pfam" id="PF00172">
    <property type="entry name" value="Zn_clus"/>
    <property type="match status" value="1"/>
</dbReference>
<evidence type="ECO:0000259" key="4">
    <source>
        <dbReference type="PROSITE" id="PS50048"/>
    </source>
</evidence>
<dbReference type="OrthoDB" id="5126878at2759"/>
<gene>
    <name evidence="5" type="ORF">BDY17DRAFT_17408</name>
</gene>
<evidence type="ECO:0000313" key="6">
    <source>
        <dbReference type="Proteomes" id="UP000799767"/>
    </source>
</evidence>
<dbReference type="GO" id="GO:0008270">
    <property type="term" value="F:zinc ion binding"/>
    <property type="evidence" value="ECO:0007669"/>
    <property type="project" value="InterPro"/>
</dbReference>
<dbReference type="Proteomes" id="UP000799767">
    <property type="component" value="Unassembled WGS sequence"/>
</dbReference>
<dbReference type="SMART" id="SM00066">
    <property type="entry name" value="GAL4"/>
    <property type="match status" value="1"/>
</dbReference>
<protein>
    <recommendedName>
        <fullName evidence="4">Zn(2)-C6 fungal-type domain-containing protein</fullName>
    </recommendedName>
</protein>
<dbReference type="InterPro" id="IPR021858">
    <property type="entry name" value="Fun_TF"/>
</dbReference>
<dbReference type="PANTHER" id="PTHR37534:SF46">
    <property type="entry name" value="ZN(II)2CYS6 TRANSCRIPTION FACTOR (EUROFUNG)"/>
    <property type="match status" value="1"/>
</dbReference>
<name>A0A6A6Q702_9PEZI</name>
<dbReference type="Gene3D" id="4.10.240.10">
    <property type="entry name" value="Zn(2)-C6 fungal-type DNA-binding domain"/>
    <property type="match status" value="1"/>
</dbReference>
<keyword evidence="6" id="KW-1185">Reference proteome</keyword>
<dbReference type="SUPFAM" id="SSF57701">
    <property type="entry name" value="Zn2/Cys6 DNA-binding domain"/>
    <property type="match status" value="1"/>
</dbReference>
<dbReference type="EMBL" id="MU001631">
    <property type="protein sequence ID" value="KAF2487746.1"/>
    <property type="molecule type" value="Genomic_DNA"/>
</dbReference>
<accession>A0A6A6Q702</accession>
<dbReference type="InterPro" id="IPR036864">
    <property type="entry name" value="Zn2-C6_fun-type_DNA-bd_sf"/>
</dbReference>
<dbReference type="GeneID" id="54470837"/>
<dbReference type="PROSITE" id="PS50048">
    <property type="entry name" value="ZN2_CY6_FUNGAL_2"/>
    <property type="match status" value="1"/>
</dbReference>
<evidence type="ECO:0000256" key="3">
    <source>
        <dbReference type="SAM" id="MobiDB-lite"/>
    </source>
</evidence>
<dbReference type="Pfam" id="PF11951">
    <property type="entry name" value="Fungal_trans_2"/>
    <property type="match status" value="1"/>
</dbReference>
<comment type="subcellular location">
    <subcellularLocation>
        <location evidence="1">Nucleus</location>
    </subcellularLocation>
</comment>
<sequence length="492" mass="55378">MSLHQAASPQEPSTGCRECKRRRITCDRTLPSCKKCEKGGIECPRYGPKPFRWTNSIAVRGHSKGLSVPHYPPSPPAKRKRKRSDSREDESSVTPQTAPASSSTTTSPFQMTELSSPTEDDETLKFYISTVAPSNVWLDSDGNEYKRSIPHLAKRQPVLMMAIRAVCMRLMGADAALSDEASNTAIIEITQMIKPIVAQTTDATRAPHDVDFPDTERLEALLASMLILSNHSLVSSNLAGARSHREAARTIVRCLRAGKARKHALIDFLQNQLAIYEVLACTTLTNVEHIDAAILPEKRDDDVLFGEYIHILHRVTLLSLQRSPSPTVYTRAQIIPDFQRQFELALGSTLLAAGPLIATASKELRQDFIRTAHLYHHAGLLYTCERLRLGRVHEPWPTSAQRLFDILDEFQNITVQLYNLPWPLLIAGIVASENPVWQRKVVDMFEWLTRDSHYEHYADVLAFCQELWADPRRDWLVLAREREESGASIVSV</sequence>
<reference evidence="5" key="1">
    <citation type="journal article" date="2020" name="Stud. Mycol.">
        <title>101 Dothideomycetes genomes: a test case for predicting lifestyles and emergence of pathogens.</title>
        <authorList>
            <person name="Haridas S."/>
            <person name="Albert R."/>
            <person name="Binder M."/>
            <person name="Bloem J."/>
            <person name="Labutti K."/>
            <person name="Salamov A."/>
            <person name="Andreopoulos B."/>
            <person name="Baker S."/>
            <person name="Barry K."/>
            <person name="Bills G."/>
            <person name="Bluhm B."/>
            <person name="Cannon C."/>
            <person name="Castanera R."/>
            <person name="Culley D."/>
            <person name="Daum C."/>
            <person name="Ezra D."/>
            <person name="Gonzalez J."/>
            <person name="Henrissat B."/>
            <person name="Kuo A."/>
            <person name="Liang C."/>
            <person name="Lipzen A."/>
            <person name="Lutzoni F."/>
            <person name="Magnuson J."/>
            <person name="Mondo S."/>
            <person name="Nolan M."/>
            <person name="Ohm R."/>
            <person name="Pangilinan J."/>
            <person name="Park H.-J."/>
            <person name="Ramirez L."/>
            <person name="Alfaro M."/>
            <person name="Sun H."/>
            <person name="Tritt A."/>
            <person name="Yoshinaga Y."/>
            <person name="Zwiers L.-H."/>
            <person name="Turgeon B."/>
            <person name="Goodwin S."/>
            <person name="Spatafora J."/>
            <person name="Crous P."/>
            <person name="Grigoriev I."/>
        </authorList>
    </citation>
    <scope>NUCLEOTIDE SEQUENCE</scope>
    <source>
        <strain evidence="5">CBS 113389</strain>
    </source>
</reference>
<feature type="compositionally biased region" description="Low complexity" evidence="3">
    <location>
        <begin position="92"/>
        <end position="108"/>
    </location>
</feature>
<dbReference type="GO" id="GO:0000981">
    <property type="term" value="F:DNA-binding transcription factor activity, RNA polymerase II-specific"/>
    <property type="evidence" value="ECO:0007669"/>
    <property type="project" value="InterPro"/>
</dbReference>
<evidence type="ECO:0000256" key="1">
    <source>
        <dbReference type="ARBA" id="ARBA00004123"/>
    </source>
</evidence>
<dbReference type="RefSeq" id="XP_033594315.1">
    <property type="nucleotide sequence ID" value="XM_033729835.1"/>
</dbReference>
<dbReference type="GO" id="GO:0005634">
    <property type="term" value="C:nucleus"/>
    <property type="evidence" value="ECO:0007669"/>
    <property type="project" value="UniProtKB-SubCell"/>
</dbReference>
<feature type="domain" description="Zn(2)-C6 fungal-type" evidence="4">
    <location>
        <begin position="15"/>
        <end position="43"/>
    </location>
</feature>
<dbReference type="CDD" id="cd00067">
    <property type="entry name" value="GAL4"/>
    <property type="match status" value="1"/>
</dbReference>
<dbReference type="InterPro" id="IPR001138">
    <property type="entry name" value="Zn2Cys6_DnaBD"/>
</dbReference>